<evidence type="ECO:0000313" key="2">
    <source>
        <dbReference type="Proteomes" id="UP001178288"/>
    </source>
</evidence>
<name>A0AA95MVD2_9BACI</name>
<dbReference type="KEGG" id="nnv:QNH39_04155"/>
<sequence>MGKKRNKSKQKQKKEFGSAEFYCSKCDYKFEVDWETIWAIQECTHGYVGYHLNDTFISCEKCGEICGDEEKIEISKPVPMITDDELPF</sequence>
<dbReference type="EMBL" id="CP126114">
    <property type="protein sequence ID" value="WHY87063.1"/>
    <property type="molecule type" value="Genomic_DNA"/>
</dbReference>
<protein>
    <submittedName>
        <fullName evidence="1">Uncharacterized protein</fullName>
    </submittedName>
</protein>
<dbReference type="AlphaFoldDB" id="A0AA95MVD2"/>
<gene>
    <name evidence="1" type="ORF">QNH39_04155</name>
</gene>
<dbReference type="Proteomes" id="UP001178288">
    <property type="component" value="Chromosome"/>
</dbReference>
<evidence type="ECO:0000313" key="1">
    <source>
        <dbReference type="EMBL" id="WHY87063.1"/>
    </source>
</evidence>
<dbReference type="RefSeq" id="WP_066082910.1">
    <property type="nucleotide sequence ID" value="NZ_CP126114.1"/>
</dbReference>
<organism evidence="1 2">
    <name type="scientific">Neobacillus novalis</name>
    <dbReference type="NCBI Taxonomy" id="220687"/>
    <lineage>
        <taxon>Bacteria</taxon>
        <taxon>Bacillati</taxon>
        <taxon>Bacillota</taxon>
        <taxon>Bacilli</taxon>
        <taxon>Bacillales</taxon>
        <taxon>Bacillaceae</taxon>
        <taxon>Neobacillus</taxon>
    </lineage>
</organism>
<proteinExistence type="predicted"/>
<reference evidence="1" key="1">
    <citation type="submission" date="2023-05" db="EMBL/GenBank/DDBJ databases">
        <title>Comparative genomics of Bacillaceae isolates and their secondary metabolite potential.</title>
        <authorList>
            <person name="Song L."/>
            <person name="Nielsen L.J."/>
            <person name="Mohite O."/>
            <person name="Xu X."/>
            <person name="Weber T."/>
            <person name="Kovacs A.T."/>
        </authorList>
    </citation>
    <scope>NUCLEOTIDE SEQUENCE</scope>
    <source>
        <strain evidence="1">XLM17</strain>
    </source>
</reference>
<keyword evidence="2" id="KW-1185">Reference proteome</keyword>
<accession>A0AA95MVD2</accession>